<accession>A0A2N6VPD8</accession>
<protein>
    <submittedName>
        <fullName evidence="5">DNA recombination protein RmuC</fullName>
    </submittedName>
</protein>
<sequence>MSISVVAVVFGALILGLVAGAVLGLLAGSARARSRYSVELAQAQTKTELLTERTANLEADAAIAAELTAAVGPLAASVRDLKAHMHQQDHERIDQIARLSENITSLTQQNAQLHASTAQLSNALHSTSARGDWGEVQLKRIVEYSGLLPHVDFDTQVTTQHGRPDMVVHLPGGGTIVVDAKVPLSSQLSEGNNESAKQHAQALLRHVDALASKTYWKSFDQSPEFVVCFIPTDGLLSHAATTYPALIEQALSKNVVITSPSTLLVLLKTVALNWRHYNISTSAAQVLKLGTELYERTGLLTDRLTKLGTALDRATQEYNNFIGSFENRFLVTARKLTHTGITTTQLDELNSITTSTRNITAQELAYPASPETLPQHRDTGT</sequence>
<evidence type="ECO:0000313" key="6">
    <source>
        <dbReference type="Proteomes" id="UP000235598"/>
    </source>
</evidence>
<comment type="similarity">
    <text evidence="2">Belongs to the RmuC family.</text>
</comment>
<evidence type="ECO:0000256" key="2">
    <source>
        <dbReference type="ARBA" id="ARBA00009840"/>
    </source>
</evidence>
<dbReference type="OrthoDB" id="370725at2"/>
<dbReference type="InterPro" id="IPR003798">
    <property type="entry name" value="DNA_recombination_RmuC"/>
</dbReference>
<keyword evidence="3" id="KW-0175">Coiled coil</keyword>
<dbReference type="Pfam" id="PF02646">
    <property type="entry name" value="RmuC"/>
    <property type="match status" value="1"/>
</dbReference>
<evidence type="ECO:0000256" key="4">
    <source>
        <dbReference type="ARBA" id="ARBA00023172"/>
    </source>
</evidence>
<dbReference type="RefSeq" id="WP_102237617.1">
    <property type="nucleotide sequence ID" value="NZ_PNHK01000001.1"/>
</dbReference>
<name>A0A2N6VPD8_9MICO</name>
<comment type="caution">
    <text evidence="5">The sequence shown here is derived from an EMBL/GenBank/DDBJ whole genome shotgun (WGS) entry which is preliminary data.</text>
</comment>
<reference evidence="5 6" key="1">
    <citation type="submission" date="2017-09" db="EMBL/GenBank/DDBJ databases">
        <title>Bacterial strain isolated from the female urinary microbiota.</title>
        <authorList>
            <person name="Thomas-White K."/>
            <person name="Kumar N."/>
            <person name="Forster S."/>
            <person name="Putonti C."/>
            <person name="Lawley T."/>
            <person name="Wolfe A.J."/>
        </authorList>
    </citation>
    <scope>NUCLEOTIDE SEQUENCE [LARGE SCALE GENOMIC DNA]</scope>
    <source>
        <strain evidence="5 6">UMB1301</strain>
    </source>
</reference>
<gene>
    <name evidence="5" type="ORF">CJ199_00675</name>
</gene>
<proteinExistence type="inferred from homology"/>
<dbReference type="GO" id="GO:0006310">
    <property type="term" value="P:DNA recombination"/>
    <property type="evidence" value="ECO:0007669"/>
    <property type="project" value="UniProtKB-KW"/>
</dbReference>
<evidence type="ECO:0000313" key="5">
    <source>
        <dbReference type="EMBL" id="PMD05959.1"/>
    </source>
</evidence>
<dbReference type="AlphaFoldDB" id="A0A2N6VPD8"/>
<evidence type="ECO:0000256" key="1">
    <source>
        <dbReference type="ARBA" id="ARBA00003416"/>
    </source>
</evidence>
<organism evidence="5 6">
    <name type="scientific">Brevibacterium paucivorans</name>
    <dbReference type="NCBI Taxonomy" id="170994"/>
    <lineage>
        <taxon>Bacteria</taxon>
        <taxon>Bacillati</taxon>
        <taxon>Actinomycetota</taxon>
        <taxon>Actinomycetes</taxon>
        <taxon>Micrococcales</taxon>
        <taxon>Brevibacteriaceae</taxon>
        <taxon>Brevibacterium</taxon>
    </lineage>
</organism>
<dbReference type="Proteomes" id="UP000235598">
    <property type="component" value="Unassembled WGS sequence"/>
</dbReference>
<comment type="function">
    <text evidence="1">Involved in DNA recombination.</text>
</comment>
<evidence type="ECO:0000256" key="3">
    <source>
        <dbReference type="ARBA" id="ARBA00023054"/>
    </source>
</evidence>
<dbReference type="PANTHER" id="PTHR30563">
    <property type="entry name" value="DNA RECOMBINATION PROTEIN RMUC"/>
    <property type="match status" value="1"/>
</dbReference>
<dbReference type="PANTHER" id="PTHR30563:SF0">
    <property type="entry name" value="DNA RECOMBINATION PROTEIN RMUC"/>
    <property type="match status" value="1"/>
</dbReference>
<dbReference type="EMBL" id="PNHK01000001">
    <property type="protein sequence ID" value="PMD05959.1"/>
    <property type="molecule type" value="Genomic_DNA"/>
</dbReference>
<keyword evidence="4" id="KW-0233">DNA recombination</keyword>